<keyword evidence="1" id="KW-0969">Cilium</keyword>
<organism evidence="1 2">
    <name type="scientific">Paenibacillus hexagrammi</name>
    <dbReference type="NCBI Taxonomy" id="2908839"/>
    <lineage>
        <taxon>Bacteria</taxon>
        <taxon>Bacillati</taxon>
        <taxon>Bacillota</taxon>
        <taxon>Bacilli</taxon>
        <taxon>Bacillales</taxon>
        <taxon>Paenibacillaceae</taxon>
        <taxon>Paenibacillus</taxon>
    </lineage>
</organism>
<keyword evidence="2" id="KW-1185">Reference proteome</keyword>
<sequence length="54" mass="6190">MISAQQQNKYLENTIRTATPSQLLIMLYDGAIRSCKQAIDAIQKKSHRMRIQAL</sequence>
<dbReference type="InterPro" id="IPR003713">
    <property type="entry name" value="FliS"/>
</dbReference>
<reference evidence="1 2" key="1">
    <citation type="journal article" date="2024" name="Int. J. Syst. Evol. Microbiol.">
        <title>Paenibacillus hexagrammi sp. nov., a novel bacterium isolated from the gut content of Hexagrammos agrammus.</title>
        <authorList>
            <person name="Jung H.K."/>
            <person name="Kim D.G."/>
            <person name="Zin H."/>
            <person name="Park J."/>
            <person name="Jung H."/>
            <person name="Kim Y.O."/>
            <person name="Kong H.J."/>
            <person name="Kim J.W."/>
            <person name="Kim Y.S."/>
        </authorList>
    </citation>
    <scope>NUCLEOTIDE SEQUENCE [LARGE SCALE GENOMIC DNA]</scope>
    <source>
        <strain evidence="1 2">YPD9-1</strain>
    </source>
</reference>
<evidence type="ECO:0000313" key="1">
    <source>
        <dbReference type="EMBL" id="UJF33193.1"/>
    </source>
</evidence>
<proteinExistence type="predicted"/>
<keyword evidence="1" id="KW-0966">Cell projection</keyword>
<dbReference type="Proteomes" id="UP001649230">
    <property type="component" value="Chromosome"/>
</dbReference>
<protein>
    <submittedName>
        <fullName evidence="1">Flagellar protein FliS</fullName>
    </submittedName>
</protein>
<dbReference type="Pfam" id="PF02561">
    <property type="entry name" value="FliS"/>
    <property type="match status" value="1"/>
</dbReference>
<dbReference type="SUPFAM" id="SSF101116">
    <property type="entry name" value="Flagellar export chaperone FliS"/>
    <property type="match status" value="1"/>
</dbReference>
<keyword evidence="1" id="KW-0282">Flagellum</keyword>
<accession>A0ABY3SI70</accession>
<dbReference type="InterPro" id="IPR036584">
    <property type="entry name" value="FliS_sf"/>
</dbReference>
<dbReference type="Gene3D" id="1.20.120.340">
    <property type="entry name" value="Flagellar protein FliS"/>
    <property type="match status" value="1"/>
</dbReference>
<name>A0ABY3SI70_9BACL</name>
<dbReference type="EMBL" id="CP090978">
    <property type="protein sequence ID" value="UJF33193.1"/>
    <property type="molecule type" value="Genomic_DNA"/>
</dbReference>
<gene>
    <name evidence="1" type="ORF">L0M14_27265</name>
</gene>
<evidence type="ECO:0000313" key="2">
    <source>
        <dbReference type="Proteomes" id="UP001649230"/>
    </source>
</evidence>